<dbReference type="Pfam" id="PF00251">
    <property type="entry name" value="Glyco_hydro_32N"/>
    <property type="match status" value="1"/>
</dbReference>
<dbReference type="PANTHER" id="PTHR42800">
    <property type="entry name" value="EXOINULINASE INUD (AFU_ORTHOLOGUE AFUA_5G00480)"/>
    <property type="match status" value="1"/>
</dbReference>
<reference evidence="6 7" key="1">
    <citation type="submission" date="2020-08" db="EMBL/GenBank/DDBJ databases">
        <title>Genomic Encyclopedia of Type Strains, Phase IV (KMG-V): Genome sequencing to study the core and pangenomes of soil and plant-associated prokaryotes.</title>
        <authorList>
            <person name="Whitman W."/>
        </authorList>
    </citation>
    <scope>NUCLEOTIDE SEQUENCE [LARGE SCALE GENOMIC DNA]</scope>
    <source>
        <strain evidence="6 7">M8UP14</strain>
    </source>
</reference>
<dbReference type="Gene3D" id="2.115.10.20">
    <property type="entry name" value="Glycosyl hydrolase domain, family 43"/>
    <property type="match status" value="1"/>
</dbReference>
<keyword evidence="3" id="KW-0326">Glycosidase</keyword>
<dbReference type="Gene3D" id="2.60.120.560">
    <property type="entry name" value="Exo-inulinase, domain 1"/>
    <property type="match status" value="1"/>
</dbReference>
<dbReference type="SMART" id="SM00640">
    <property type="entry name" value="Glyco_32"/>
    <property type="match status" value="1"/>
</dbReference>
<evidence type="ECO:0000313" key="6">
    <source>
        <dbReference type="EMBL" id="MBB5056839.1"/>
    </source>
</evidence>
<keyword evidence="4" id="KW-0472">Membrane</keyword>
<dbReference type="AlphaFoldDB" id="A0A7W8E340"/>
<evidence type="ECO:0000256" key="3">
    <source>
        <dbReference type="ARBA" id="ARBA00023295"/>
    </source>
</evidence>
<evidence type="ECO:0000256" key="4">
    <source>
        <dbReference type="SAM" id="Phobius"/>
    </source>
</evidence>
<feature type="transmembrane region" description="Helical" evidence="4">
    <location>
        <begin position="31"/>
        <end position="51"/>
    </location>
</feature>
<dbReference type="CDD" id="cd18622">
    <property type="entry name" value="GH32_Inu-like"/>
    <property type="match status" value="1"/>
</dbReference>
<proteinExistence type="inferred from homology"/>
<dbReference type="SUPFAM" id="SSF75005">
    <property type="entry name" value="Arabinanase/levansucrase/invertase"/>
    <property type="match status" value="1"/>
</dbReference>
<dbReference type="Proteomes" id="UP000540989">
    <property type="component" value="Unassembled WGS sequence"/>
</dbReference>
<keyword evidence="4" id="KW-0812">Transmembrane</keyword>
<dbReference type="PANTHER" id="PTHR42800:SF1">
    <property type="entry name" value="EXOINULINASE INUD (AFU_ORTHOLOGUE AFUA_5G00480)"/>
    <property type="match status" value="1"/>
</dbReference>
<evidence type="ECO:0000256" key="2">
    <source>
        <dbReference type="ARBA" id="ARBA00022801"/>
    </source>
</evidence>
<dbReference type="InterPro" id="IPR001362">
    <property type="entry name" value="Glyco_hydro_32"/>
</dbReference>
<dbReference type="GO" id="GO:0004575">
    <property type="term" value="F:sucrose alpha-glucosidase activity"/>
    <property type="evidence" value="ECO:0007669"/>
    <property type="project" value="TreeGrafter"/>
</dbReference>
<keyword evidence="7" id="KW-1185">Reference proteome</keyword>
<dbReference type="GO" id="GO:0005987">
    <property type="term" value="P:sucrose catabolic process"/>
    <property type="evidence" value="ECO:0007669"/>
    <property type="project" value="TreeGrafter"/>
</dbReference>
<dbReference type="GO" id="GO:0005737">
    <property type="term" value="C:cytoplasm"/>
    <property type="evidence" value="ECO:0007669"/>
    <property type="project" value="TreeGrafter"/>
</dbReference>
<keyword evidence="4" id="KW-1133">Transmembrane helix</keyword>
<sequence>MHSKTPPNRTTLGVAAGQVRQIDGTARRNRVHLALGFLVILLLSVSTLLSAQDRDINVSKRYLNIPVSRASKMHVFQIKVDGVEKREFPTQLAEHQPDYWIFLDISEFKGKTIHLSGPSSQAALDAIYQADTIEGADTLYKEPNRPQFHFTVKRGWSNDINGPIFYKGQYHLFWQAFPFGTTWDTGFMYWGHAISKDLIHWQERSPALMLDHLGSPWSGSSLVDHNNDGGWGKDALVLVYTAFDRRSKKQVQCIAYSTDGGATFTHYAGNPILDSNSEVGSNDTRDPKVFWYAPAKHWVMVLFEKDGMSFFTSTDLKSWTRKSHIKGLHECPDLFELPIDGDRAHTKWILHGGSSGYFIGAFDGESFTPESPELHYAEGTNAHGDDALYAAQSFAEMPDGRRVQIAWGRIQPEGMPFNQMMLFPTEFKLVNTKGGPRLRATPIGEIDKLRGKAETLSSVTTGEVNRALDKAGPGPLDVKLKVTLAKDDELAIGYQGKTIATLHSTEFESGQGSVEVLIDKAVAEIFVDGGARYIVREIPAATSSHGLEFGFGGSTSVVNRLEIYPMKSIWKMHQASHRQEVRP</sequence>
<organism evidence="6 7">
    <name type="scientific">Granulicella aggregans</name>
    <dbReference type="NCBI Taxonomy" id="474949"/>
    <lineage>
        <taxon>Bacteria</taxon>
        <taxon>Pseudomonadati</taxon>
        <taxon>Acidobacteriota</taxon>
        <taxon>Terriglobia</taxon>
        <taxon>Terriglobales</taxon>
        <taxon>Acidobacteriaceae</taxon>
        <taxon>Granulicella</taxon>
    </lineage>
</organism>
<dbReference type="SUPFAM" id="SSF49899">
    <property type="entry name" value="Concanavalin A-like lectins/glucanases"/>
    <property type="match status" value="1"/>
</dbReference>
<comment type="caution">
    <text evidence="6">The sequence shown here is derived from an EMBL/GenBank/DDBJ whole genome shotgun (WGS) entry which is preliminary data.</text>
</comment>
<dbReference type="InterPro" id="IPR023296">
    <property type="entry name" value="Glyco_hydro_beta-prop_sf"/>
</dbReference>
<evidence type="ECO:0000313" key="7">
    <source>
        <dbReference type="Proteomes" id="UP000540989"/>
    </source>
</evidence>
<dbReference type="InterPro" id="IPR013148">
    <property type="entry name" value="Glyco_hydro_32_N"/>
</dbReference>
<accession>A0A7W8E340</accession>
<comment type="similarity">
    <text evidence="1">Belongs to the glycosyl hydrolase 32 family.</text>
</comment>
<evidence type="ECO:0000256" key="1">
    <source>
        <dbReference type="ARBA" id="ARBA00009902"/>
    </source>
</evidence>
<feature type="domain" description="Glycosyl hydrolase family 32 N-terminal" evidence="5">
    <location>
        <begin position="149"/>
        <end position="431"/>
    </location>
</feature>
<gene>
    <name evidence="6" type="ORF">HDF16_001524</name>
</gene>
<dbReference type="EMBL" id="JACHIP010000002">
    <property type="protein sequence ID" value="MBB5056839.1"/>
    <property type="molecule type" value="Genomic_DNA"/>
</dbReference>
<dbReference type="InterPro" id="IPR013320">
    <property type="entry name" value="ConA-like_dom_sf"/>
</dbReference>
<keyword evidence="2 6" id="KW-0378">Hydrolase</keyword>
<evidence type="ECO:0000259" key="5">
    <source>
        <dbReference type="Pfam" id="PF00251"/>
    </source>
</evidence>
<dbReference type="RefSeq" id="WP_184215084.1">
    <property type="nucleotide sequence ID" value="NZ_JACHIP010000002.1"/>
</dbReference>
<name>A0A7W8E340_9BACT</name>
<protein>
    <submittedName>
        <fullName evidence="6">Sucrose-6-phosphate hydrolase SacC (GH32 family)</fullName>
    </submittedName>
</protein>